<protein>
    <submittedName>
        <fullName evidence="1">Uncharacterized protein</fullName>
    </submittedName>
</protein>
<accession>A0ACC0ESQ4</accession>
<evidence type="ECO:0000313" key="2">
    <source>
        <dbReference type="Proteomes" id="UP001060170"/>
    </source>
</evidence>
<dbReference type="Proteomes" id="UP001060170">
    <property type="component" value="Chromosome 3"/>
</dbReference>
<keyword evidence="2" id="KW-1185">Reference proteome</keyword>
<sequence length="93" mass="10285">MDNQLLEKLLFIGDVSPPIREDAKYIVVAVAAATVTSASNGSRRSSYFLARVENNLNLALKALHSARQLEMGAVSNFETSNTVDRLDHHQRTE</sequence>
<reference evidence="2" key="2">
    <citation type="journal article" date="2018" name="Mol. Plant Microbe Interact.">
        <title>Genome sequence resources for the wheat stripe rust pathogen (Puccinia striiformis f. sp. tritici) and the barley stripe rust pathogen (Puccinia striiformis f. sp. hordei).</title>
        <authorList>
            <person name="Xia C."/>
            <person name="Wang M."/>
            <person name="Yin C."/>
            <person name="Cornejo O.E."/>
            <person name="Hulbert S.H."/>
            <person name="Chen X."/>
        </authorList>
    </citation>
    <scope>NUCLEOTIDE SEQUENCE [LARGE SCALE GENOMIC DNA]</scope>
    <source>
        <strain evidence="2">93-210</strain>
    </source>
</reference>
<proteinExistence type="predicted"/>
<evidence type="ECO:0000313" key="1">
    <source>
        <dbReference type="EMBL" id="KAI7959444.1"/>
    </source>
</evidence>
<comment type="caution">
    <text evidence="1">The sequence shown here is derived from an EMBL/GenBank/DDBJ whole genome shotgun (WGS) entry which is preliminary data.</text>
</comment>
<gene>
    <name evidence="1" type="ORF">MJO28_003235</name>
</gene>
<organism evidence="1 2">
    <name type="scientific">Puccinia striiformis f. sp. tritici</name>
    <dbReference type="NCBI Taxonomy" id="168172"/>
    <lineage>
        <taxon>Eukaryota</taxon>
        <taxon>Fungi</taxon>
        <taxon>Dikarya</taxon>
        <taxon>Basidiomycota</taxon>
        <taxon>Pucciniomycotina</taxon>
        <taxon>Pucciniomycetes</taxon>
        <taxon>Pucciniales</taxon>
        <taxon>Pucciniaceae</taxon>
        <taxon>Puccinia</taxon>
    </lineage>
</organism>
<name>A0ACC0ESQ4_9BASI</name>
<dbReference type="EMBL" id="CM045867">
    <property type="protein sequence ID" value="KAI7959444.1"/>
    <property type="molecule type" value="Genomic_DNA"/>
</dbReference>
<reference evidence="1 2" key="3">
    <citation type="journal article" date="2022" name="Microbiol. Spectr.">
        <title>Folding features and dynamics of 3D genome architecture in plant fungal pathogens.</title>
        <authorList>
            <person name="Xia C."/>
        </authorList>
    </citation>
    <scope>NUCLEOTIDE SEQUENCE [LARGE SCALE GENOMIC DNA]</scope>
    <source>
        <strain evidence="1 2">93-210</strain>
    </source>
</reference>
<reference evidence="2" key="1">
    <citation type="journal article" date="2018" name="BMC Genomics">
        <title>Genomic insights into host adaptation between the wheat stripe rust pathogen (Puccinia striiformis f. sp. tritici) and the barley stripe rust pathogen (Puccinia striiformis f. sp. hordei).</title>
        <authorList>
            <person name="Xia C."/>
            <person name="Wang M."/>
            <person name="Yin C."/>
            <person name="Cornejo O.E."/>
            <person name="Hulbert S.H."/>
            <person name="Chen X."/>
        </authorList>
    </citation>
    <scope>NUCLEOTIDE SEQUENCE [LARGE SCALE GENOMIC DNA]</scope>
    <source>
        <strain evidence="2">93-210</strain>
    </source>
</reference>